<dbReference type="InterPro" id="IPR052742">
    <property type="entry name" value="Mito_N-acetyltransferase"/>
</dbReference>
<dbReference type="RefSeq" id="XP_022457525.1">
    <property type="nucleotide sequence ID" value="XM_022603666.1"/>
</dbReference>
<dbReference type="PROSITE" id="PS51186">
    <property type="entry name" value="GNAT"/>
    <property type="match status" value="1"/>
</dbReference>
<dbReference type="SUPFAM" id="SSF55729">
    <property type="entry name" value="Acyl-CoA N-acyltransferases (Nat)"/>
    <property type="match status" value="1"/>
</dbReference>
<evidence type="ECO:0000313" key="3">
    <source>
        <dbReference type="Proteomes" id="UP000019384"/>
    </source>
</evidence>
<feature type="domain" description="N-acetyltransferase" evidence="1">
    <location>
        <begin position="21"/>
        <end position="194"/>
    </location>
</feature>
<dbReference type="Proteomes" id="UP000019384">
    <property type="component" value="Unassembled WGS sequence"/>
</dbReference>
<reference evidence="2" key="2">
    <citation type="submission" date="2014-02" db="EMBL/GenBank/DDBJ databases">
        <title>Complete DNA sequence of /Kuraishia capsulata/ illustrates novel genomic features among budding yeasts (/Saccharomycotina/).</title>
        <authorList>
            <person name="Morales L."/>
            <person name="Noel B."/>
            <person name="Porcel B."/>
            <person name="Marcet-Houben M."/>
            <person name="Hullo M-F."/>
            <person name="Sacerdot C."/>
            <person name="Tekaia F."/>
            <person name="Leh-Louis V."/>
            <person name="Despons L."/>
            <person name="Khanna V."/>
            <person name="Aury J-M."/>
            <person name="Barbe V."/>
            <person name="Couloux A."/>
            <person name="Labadie K."/>
            <person name="Pelletier E."/>
            <person name="Souciet J-L."/>
            <person name="Boekhout T."/>
            <person name="Gabaldon T."/>
            <person name="Wincker P."/>
            <person name="Dujon B."/>
        </authorList>
    </citation>
    <scope>NUCLEOTIDE SEQUENCE</scope>
    <source>
        <strain evidence="2">CBS 1993</strain>
    </source>
</reference>
<dbReference type="Gene3D" id="3.40.630.30">
    <property type="match status" value="1"/>
</dbReference>
<sequence>MALSPKKLDLKGLPATIYPFQTADEIPEKLKEVLFKTFNDELERGDTYPQEFPASYEEFDAYWLHYFVAVMLEGNLSVEELGKVDSFEDIFLGSYYIKPNYPGRSSHNCNAGFLVNFAKRGRSIGKTLGQSYLEWAPKLGYTYSVFNLVYETNVASCKIWDGLGFDRIGKVKNAGRLKGYDHPVAAILFGKDLV</sequence>
<reference evidence="2" key="1">
    <citation type="submission" date="2013-12" db="EMBL/GenBank/DDBJ databases">
        <authorList>
            <person name="Genoscope - CEA"/>
        </authorList>
    </citation>
    <scope>NUCLEOTIDE SEQUENCE</scope>
    <source>
        <strain evidence="2">CBS 1993</strain>
    </source>
</reference>
<name>W6MI36_9ASCO</name>
<dbReference type="PANTHER" id="PTHR43138:SF2">
    <property type="entry name" value="PROTEIN SPT10"/>
    <property type="match status" value="1"/>
</dbReference>
<dbReference type="InterPro" id="IPR016181">
    <property type="entry name" value="Acyl_CoA_acyltransferase"/>
</dbReference>
<dbReference type="EMBL" id="HG793126">
    <property type="protein sequence ID" value="CDK25513.1"/>
    <property type="molecule type" value="Genomic_DNA"/>
</dbReference>
<dbReference type="Pfam" id="PF00583">
    <property type="entry name" value="Acetyltransf_1"/>
    <property type="match status" value="1"/>
</dbReference>
<dbReference type="GO" id="GO:0005634">
    <property type="term" value="C:nucleus"/>
    <property type="evidence" value="ECO:0007669"/>
    <property type="project" value="TreeGrafter"/>
</dbReference>
<dbReference type="InterPro" id="IPR000182">
    <property type="entry name" value="GNAT_dom"/>
</dbReference>
<dbReference type="PANTHER" id="PTHR43138">
    <property type="entry name" value="ACETYLTRANSFERASE, GNAT FAMILY"/>
    <property type="match status" value="1"/>
</dbReference>
<dbReference type="HOGENOM" id="CLU_013985_42_1_1"/>
<proteinExistence type="predicted"/>
<evidence type="ECO:0000259" key="1">
    <source>
        <dbReference type="PROSITE" id="PS51186"/>
    </source>
</evidence>
<organism evidence="2 3">
    <name type="scientific">Kuraishia capsulata CBS 1993</name>
    <dbReference type="NCBI Taxonomy" id="1382522"/>
    <lineage>
        <taxon>Eukaryota</taxon>
        <taxon>Fungi</taxon>
        <taxon>Dikarya</taxon>
        <taxon>Ascomycota</taxon>
        <taxon>Saccharomycotina</taxon>
        <taxon>Pichiomycetes</taxon>
        <taxon>Pichiales</taxon>
        <taxon>Pichiaceae</taxon>
        <taxon>Kuraishia</taxon>
    </lineage>
</organism>
<dbReference type="STRING" id="1382522.W6MI36"/>
<dbReference type="AlphaFoldDB" id="W6MI36"/>
<protein>
    <recommendedName>
        <fullName evidence="1">N-acetyltransferase domain-containing protein</fullName>
    </recommendedName>
</protein>
<dbReference type="OrthoDB" id="10264707at2759"/>
<keyword evidence="3" id="KW-1185">Reference proteome</keyword>
<accession>W6MI36</accession>
<dbReference type="GO" id="GO:0016747">
    <property type="term" value="F:acyltransferase activity, transferring groups other than amino-acyl groups"/>
    <property type="evidence" value="ECO:0007669"/>
    <property type="project" value="InterPro"/>
</dbReference>
<gene>
    <name evidence="2" type="ORF">KUCA_T00001483001</name>
</gene>
<evidence type="ECO:0000313" key="2">
    <source>
        <dbReference type="EMBL" id="CDK25513.1"/>
    </source>
</evidence>
<dbReference type="GeneID" id="34518913"/>